<feature type="domain" description="BD-FAE-like" evidence="3">
    <location>
        <begin position="104"/>
        <end position="297"/>
    </location>
</feature>
<evidence type="ECO:0000259" key="3">
    <source>
        <dbReference type="Pfam" id="PF20434"/>
    </source>
</evidence>
<comment type="caution">
    <text evidence="4">The sequence shown here is derived from an EMBL/GenBank/DDBJ whole genome shotgun (WGS) entry which is preliminary data.</text>
</comment>
<dbReference type="PANTHER" id="PTHR48081:SF33">
    <property type="entry name" value="KYNURENINE FORMAMIDASE"/>
    <property type="match status" value="1"/>
</dbReference>
<dbReference type="PANTHER" id="PTHR48081">
    <property type="entry name" value="AB HYDROLASE SUPERFAMILY PROTEIN C4A8.06C"/>
    <property type="match status" value="1"/>
</dbReference>
<proteinExistence type="predicted"/>
<keyword evidence="5" id="KW-1185">Reference proteome</keyword>
<protein>
    <submittedName>
        <fullName evidence="4">Alpha/beta hydrolase fold domain-containing protein</fullName>
    </submittedName>
</protein>
<dbReference type="RefSeq" id="WP_379942378.1">
    <property type="nucleotide sequence ID" value="NZ_JBHTIB010000012.1"/>
</dbReference>
<dbReference type="InterPro" id="IPR050300">
    <property type="entry name" value="GDXG_lipolytic_enzyme"/>
</dbReference>
<keyword evidence="2" id="KW-0472">Membrane</keyword>
<keyword evidence="2" id="KW-1133">Transmembrane helix</keyword>
<dbReference type="Proteomes" id="UP001597011">
    <property type="component" value="Unassembled WGS sequence"/>
</dbReference>
<dbReference type="Pfam" id="PF20434">
    <property type="entry name" value="BD-FAE"/>
    <property type="match status" value="1"/>
</dbReference>
<dbReference type="EMBL" id="JBHTIB010000012">
    <property type="protein sequence ID" value="MFD0836383.1"/>
    <property type="molecule type" value="Genomic_DNA"/>
</dbReference>
<dbReference type="GO" id="GO:0016787">
    <property type="term" value="F:hydrolase activity"/>
    <property type="evidence" value="ECO:0007669"/>
    <property type="project" value="UniProtKB-KW"/>
</dbReference>
<keyword evidence="2" id="KW-0812">Transmembrane</keyword>
<organism evidence="4 5">
    <name type="scientific">Mariniflexile aquimaris</name>
    <dbReference type="NCBI Taxonomy" id="881009"/>
    <lineage>
        <taxon>Bacteria</taxon>
        <taxon>Pseudomonadati</taxon>
        <taxon>Bacteroidota</taxon>
        <taxon>Flavobacteriia</taxon>
        <taxon>Flavobacteriales</taxon>
        <taxon>Flavobacteriaceae</taxon>
        <taxon>Mariniflexile</taxon>
    </lineage>
</organism>
<reference evidence="5" key="1">
    <citation type="journal article" date="2019" name="Int. J. Syst. Evol. Microbiol.">
        <title>The Global Catalogue of Microorganisms (GCM) 10K type strain sequencing project: providing services to taxonomists for standard genome sequencing and annotation.</title>
        <authorList>
            <consortium name="The Broad Institute Genomics Platform"/>
            <consortium name="The Broad Institute Genome Sequencing Center for Infectious Disease"/>
            <person name="Wu L."/>
            <person name="Ma J."/>
        </authorList>
    </citation>
    <scope>NUCLEOTIDE SEQUENCE [LARGE SCALE GENOMIC DNA]</scope>
    <source>
        <strain evidence="5">CCUG 60529</strain>
    </source>
</reference>
<dbReference type="Gene3D" id="3.40.50.1820">
    <property type="entry name" value="alpha/beta hydrolase"/>
    <property type="match status" value="1"/>
</dbReference>
<name>A0ABW3BUG7_9FLAO</name>
<accession>A0ABW3BUG7</accession>
<keyword evidence="1 4" id="KW-0378">Hydrolase</keyword>
<evidence type="ECO:0000313" key="4">
    <source>
        <dbReference type="EMBL" id="MFD0836383.1"/>
    </source>
</evidence>
<sequence length="336" mass="37515">MGYIIKPPRFRTLTTLSISFGFGFSSYILINSAIIITLLYCLNVNIIFVMSHLKRILFYIIILTSIGSCTNDPISNTPTNVLEASKYYQELDISYGSDTNQKFDLYLPANRTKATKTIILVHGGGWSSGDKTDMNAFKDLLRQDLPNLAIVNINYRLADGNNKPYPMQINDISTIINHLKTNKEKYTISESFGFLGVSAGAHLSLLWSYGFDTNKNVKMVCSIVGPTNLTDPAYLNNTLPELQEILDLYGVDATSSYLEEASPLHRLTTNAPPTILFYGAKDPLIPTTQGTDLRDKLVALNVTHQFTLYPNGEHGWVGLDLLDTWLKLKAFTLTHL</sequence>
<feature type="transmembrane region" description="Helical" evidence="2">
    <location>
        <begin position="20"/>
        <end position="44"/>
    </location>
</feature>
<evidence type="ECO:0000256" key="2">
    <source>
        <dbReference type="SAM" id="Phobius"/>
    </source>
</evidence>
<evidence type="ECO:0000256" key="1">
    <source>
        <dbReference type="ARBA" id="ARBA00022801"/>
    </source>
</evidence>
<evidence type="ECO:0000313" key="5">
    <source>
        <dbReference type="Proteomes" id="UP001597011"/>
    </source>
</evidence>
<gene>
    <name evidence="4" type="ORF">ACFQ0I_11435</name>
</gene>
<dbReference type="SUPFAM" id="SSF53474">
    <property type="entry name" value="alpha/beta-Hydrolases"/>
    <property type="match status" value="1"/>
</dbReference>
<dbReference type="InterPro" id="IPR029058">
    <property type="entry name" value="AB_hydrolase_fold"/>
</dbReference>
<dbReference type="InterPro" id="IPR049492">
    <property type="entry name" value="BD-FAE-like_dom"/>
</dbReference>